<feature type="region of interest" description="Disordered" evidence="1">
    <location>
        <begin position="1"/>
        <end position="69"/>
    </location>
</feature>
<dbReference type="InterPro" id="IPR046522">
    <property type="entry name" value="DUF6699"/>
</dbReference>
<evidence type="ECO:0000313" key="3">
    <source>
        <dbReference type="EMBL" id="KAF9072027.1"/>
    </source>
</evidence>
<comment type="caution">
    <text evidence="3">The sequence shown here is derived from an EMBL/GenBank/DDBJ whole genome shotgun (WGS) entry which is preliminary data.</text>
</comment>
<gene>
    <name evidence="3" type="ORF">BDP27DRAFT_1320936</name>
</gene>
<dbReference type="AlphaFoldDB" id="A0A9P5Q0U5"/>
<proteinExistence type="predicted"/>
<dbReference type="Proteomes" id="UP000772434">
    <property type="component" value="Unassembled WGS sequence"/>
</dbReference>
<feature type="region of interest" description="Disordered" evidence="1">
    <location>
        <begin position="100"/>
        <end position="123"/>
    </location>
</feature>
<evidence type="ECO:0000256" key="1">
    <source>
        <dbReference type="SAM" id="MobiDB-lite"/>
    </source>
</evidence>
<dbReference type="EMBL" id="JADNRY010000027">
    <property type="protein sequence ID" value="KAF9072027.1"/>
    <property type="molecule type" value="Genomic_DNA"/>
</dbReference>
<dbReference type="OrthoDB" id="3265169at2759"/>
<sequence length="560" mass="61320">MAGHWGGAYGDMPPLVDSSRIPPPPNARFEAGGLDLGAFPGHPDAGRQMYGSGTPYPRTGPSVLPPPHSAPGAFYNPNLPMPSPWGGGWSAPSWHHGAGPPDNSYPVTPGGGYPPQRDDGFASLAWRPPEYDRQSLHEYERGPPPGSAPPGGYANDFYTNPDPPPSGGVPPGGFFAQAGRPASAPRHGHARSASRHEDPWSFENSSAAAGAWGLEHPEDEVDDFRHARQHLMQGMDRGHQQVAPLGPPEDTDWDLLDSFDQLGIAEHERGRSHSRHRPENPIPCFHRQREPLQPLPPSRALDAQHLYTAEDRISRPRDWRADYSVKSGLLNRWSSIRHRSDVVEMSDPVKRVPNLLLFRVSSSRPPLFVDLRFPLQTQLERNSHPSSPMPVFPVLNRPPTSIDFTQMACEPAAPHMRLYHPRIPWYIDVVSASAQAGRGGVGVGVVGLTVWEVIEGVWRELQRPISARDFYNEEMAGVVGGGRGRSMSMSMSMGMGSPYHPDIPLQQQSPCMGMGGGCAGMAGWEGWGCEEGRLVGHGGEWVWTGIVRKNGMWEIKTTRV</sequence>
<dbReference type="Pfam" id="PF20415">
    <property type="entry name" value="DUF6699"/>
    <property type="match status" value="1"/>
</dbReference>
<feature type="domain" description="DUF6699" evidence="2">
    <location>
        <begin position="370"/>
        <end position="474"/>
    </location>
</feature>
<feature type="region of interest" description="Disordered" evidence="1">
    <location>
        <begin position="136"/>
        <end position="206"/>
    </location>
</feature>
<protein>
    <recommendedName>
        <fullName evidence="2">DUF6699 domain-containing protein</fullName>
    </recommendedName>
</protein>
<name>A0A9P5Q0U5_9AGAR</name>
<evidence type="ECO:0000313" key="4">
    <source>
        <dbReference type="Proteomes" id="UP000772434"/>
    </source>
</evidence>
<keyword evidence="4" id="KW-1185">Reference proteome</keyword>
<evidence type="ECO:0000259" key="2">
    <source>
        <dbReference type="Pfam" id="PF20415"/>
    </source>
</evidence>
<accession>A0A9P5Q0U5</accession>
<reference evidence="3" key="1">
    <citation type="submission" date="2020-11" db="EMBL/GenBank/DDBJ databases">
        <authorList>
            <consortium name="DOE Joint Genome Institute"/>
            <person name="Ahrendt S."/>
            <person name="Riley R."/>
            <person name="Andreopoulos W."/>
            <person name="Labutti K."/>
            <person name="Pangilinan J."/>
            <person name="Ruiz-Duenas F.J."/>
            <person name="Barrasa J.M."/>
            <person name="Sanchez-Garcia M."/>
            <person name="Camarero S."/>
            <person name="Miyauchi S."/>
            <person name="Serrano A."/>
            <person name="Linde D."/>
            <person name="Babiker R."/>
            <person name="Drula E."/>
            <person name="Ayuso-Fernandez I."/>
            <person name="Pacheco R."/>
            <person name="Padilla G."/>
            <person name="Ferreira P."/>
            <person name="Barriuso J."/>
            <person name="Kellner H."/>
            <person name="Castanera R."/>
            <person name="Alfaro M."/>
            <person name="Ramirez L."/>
            <person name="Pisabarro A.G."/>
            <person name="Kuo A."/>
            <person name="Tritt A."/>
            <person name="Lipzen A."/>
            <person name="He G."/>
            <person name="Yan M."/>
            <person name="Ng V."/>
            <person name="Cullen D."/>
            <person name="Martin F."/>
            <person name="Rosso M.-N."/>
            <person name="Henrissat B."/>
            <person name="Hibbett D."/>
            <person name="Martinez A.T."/>
            <person name="Grigoriev I.V."/>
        </authorList>
    </citation>
    <scope>NUCLEOTIDE SEQUENCE</scope>
    <source>
        <strain evidence="3">AH 40177</strain>
    </source>
</reference>
<organism evidence="3 4">
    <name type="scientific">Rhodocollybia butyracea</name>
    <dbReference type="NCBI Taxonomy" id="206335"/>
    <lineage>
        <taxon>Eukaryota</taxon>
        <taxon>Fungi</taxon>
        <taxon>Dikarya</taxon>
        <taxon>Basidiomycota</taxon>
        <taxon>Agaricomycotina</taxon>
        <taxon>Agaricomycetes</taxon>
        <taxon>Agaricomycetidae</taxon>
        <taxon>Agaricales</taxon>
        <taxon>Marasmiineae</taxon>
        <taxon>Omphalotaceae</taxon>
        <taxon>Rhodocollybia</taxon>
    </lineage>
</organism>